<dbReference type="SUPFAM" id="SSF89095">
    <property type="entry name" value="GatB/YqeY motif"/>
    <property type="match status" value="1"/>
</dbReference>
<dbReference type="GO" id="GO:0016884">
    <property type="term" value="F:carbon-nitrogen ligase activity, with glutamine as amido-N-donor"/>
    <property type="evidence" value="ECO:0007669"/>
    <property type="project" value="InterPro"/>
</dbReference>
<dbReference type="Gene3D" id="1.10.1510.10">
    <property type="entry name" value="Uncharacterised protein YqeY/AIM41 PF09424, N-terminal domain"/>
    <property type="match status" value="1"/>
</dbReference>
<dbReference type="Pfam" id="PF09424">
    <property type="entry name" value="YqeY"/>
    <property type="match status" value="1"/>
</dbReference>
<dbReference type="PANTHER" id="PTHR28055">
    <property type="entry name" value="ALTERED INHERITANCE OF MITOCHONDRIA PROTEIN 41, MITOCHONDRIAL"/>
    <property type="match status" value="1"/>
</dbReference>
<dbReference type="PANTHER" id="PTHR28055:SF1">
    <property type="entry name" value="ALTERED INHERITANCE OF MITOCHONDRIA PROTEIN 41, MITOCHONDRIAL"/>
    <property type="match status" value="1"/>
</dbReference>
<proteinExistence type="predicted"/>
<dbReference type="InterPro" id="IPR019004">
    <property type="entry name" value="YqeY/Aim41"/>
</dbReference>
<dbReference type="InterPro" id="IPR003789">
    <property type="entry name" value="Asn/Gln_tRNA_amidoTrase-B-like"/>
</dbReference>
<dbReference type="InterPro" id="IPR042184">
    <property type="entry name" value="YqeY/Aim41_N"/>
</dbReference>
<accession>A0A1F7XCA1</accession>
<comment type="caution">
    <text evidence="1">The sequence shown here is derived from an EMBL/GenBank/DDBJ whole genome shotgun (WGS) entry which is preliminary data.</text>
</comment>
<dbReference type="Gene3D" id="1.10.10.410">
    <property type="match status" value="1"/>
</dbReference>
<organism evidence="1 2">
    <name type="scientific">Candidatus Woesebacteria bacterium RBG_16_39_8b</name>
    <dbReference type="NCBI Taxonomy" id="1802482"/>
    <lineage>
        <taxon>Bacteria</taxon>
        <taxon>Candidatus Woeseibacteriota</taxon>
    </lineage>
</organism>
<dbReference type="InterPro" id="IPR023168">
    <property type="entry name" value="GatB_Yqey_C_2"/>
</dbReference>
<evidence type="ECO:0000313" key="1">
    <source>
        <dbReference type="EMBL" id="OGM12593.1"/>
    </source>
</evidence>
<evidence type="ECO:0000313" key="2">
    <source>
        <dbReference type="Proteomes" id="UP000179013"/>
    </source>
</evidence>
<reference evidence="1 2" key="1">
    <citation type="journal article" date="2016" name="Nat. Commun.">
        <title>Thousands of microbial genomes shed light on interconnected biogeochemical processes in an aquifer system.</title>
        <authorList>
            <person name="Anantharaman K."/>
            <person name="Brown C.T."/>
            <person name="Hug L.A."/>
            <person name="Sharon I."/>
            <person name="Castelle C.J."/>
            <person name="Probst A.J."/>
            <person name="Thomas B.C."/>
            <person name="Singh A."/>
            <person name="Wilkins M.J."/>
            <person name="Karaoz U."/>
            <person name="Brodie E.L."/>
            <person name="Williams K.H."/>
            <person name="Hubbard S.S."/>
            <person name="Banfield J.F."/>
        </authorList>
    </citation>
    <scope>NUCLEOTIDE SEQUENCE [LARGE SCALE GENOMIC DNA]</scope>
</reference>
<name>A0A1F7XCA1_9BACT</name>
<evidence type="ECO:0008006" key="3">
    <source>
        <dbReference type="Google" id="ProtNLM"/>
    </source>
</evidence>
<protein>
    <recommendedName>
        <fullName evidence="3">Glutamyl-tRNA amidotransferase</fullName>
    </recommendedName>
</protein>
<sequence length="155" mass="17221">MISEIVKKQIIVAMKAKDELRKSTLKMLSSALHNAEIAKQGVLTEEEELDIANKEAKKRKDAIEAIRLAQSKPTQNRPDLDDRIDKENSELNILKEFLPQELSNKELEKLVSESISQTKAKDIKDMGKVIGLVMGTAKGRADGGKVAELVKSKLL</sequence>
<gene>
    <name evidence="1" type="ORF">A2V80_00075</name>
</gene>
<dbReference type="Proteomes" id="UP000179013">
    <property type="component" value="Unassembled WGS sequence"/>
</dbReference>
<dbReference type="AlphaFoldDB" id="A0A1F7XCA1"/>
<dbReference type="EMBL" id="MGFU01000029">
    <property type="protein sequence ID" value="OGM12593.1"/>
    <property type="molecule type" value="Genomic_DNA"/>
</dbReference>